<protein>
    <submittedName>
        <fullName evidence="2">von Willebrand factor type A domain protein</fullName>
    </submittedName>
</protein>
<dbReference type="Gene3D" id="3.40.50.410">
    <property type="entry name" value="von Willebrand factor, type A domain"/>
    <property type="match status" value="1"/>
</dbReference>
<evidence type="ECO:0000259" key="1">
    <source>
        <dbReference type="PROSITE" id="PS50234"/>
    </source>
</evidence>
<dbReference type="AlphaFoldDB" id="A0AAU8PGD4"/>
<organism evidence="2 3">
    <name type="scientific">Treponema pallidum subsp. pertenue (strain Gauthier)</name>
    <dbReference type="NCBI Taxonomy" id="491080"/>
    <lineage>
        <taxon>Bacteria</taxon>
        <taxon>Pseudomonadati</taxon>
        <taxon>Spirochaetota</taxon>
        <taxon>Spirochaetia</taxon>
        <taxon>Spirochaetales</taxon>
        <taxon>Treponemataceae</taxon>
        <taxon>Treponema</taxon>
    </lineage>
</organism>
<dbReference type="InterPro" id="IPR036465">
    <property type="entry name" value="vWFA_dom_sf"/>
</dbReference>
<proteinExistence type="predicted"/>
<dbReference type="EMBL" id="CP002376">
    <property type="protein sequence ID" value="AEZ59506.1"/>
    <property type="molecule type" value="Genomic_DNA"/>
</dbReference>
<dbReference type="KEGG" id="tpg:TPEGAU_0246"/>
<reference evidence="3" key="1">
    <citation type="journal article" date="2012" name="PLoS Negl. Trop. Dis.">
        <title>Whole genome sequences of three Treponema pallidum ssp. pertenue strains: yaws and syphilis treponemes differ in less than 0.2% of the genome sequence.</title>
        <authorList>
            <person name="Cejkova D."/>
            <person name="Zobanikova M."/>
            <person name="Chen L."/>
            <person name="Pospisilova P."/>
            <person name="Strouhal M."/>
            <person name="Qin X."/>
            <person name="Mikalova L."/>
            <person name="Norris S.J."/>
            <person name="Muzny D.M."/>
            <person name="Gibbs R.A."/>
            <person name="Fulton L.L."/>
            <person name="Sodergren E."/>
            <person name="Weinstock G.M."/>
            <person name="Smajs D."/>
        </authorList>
    </citation>
    <scope>NUCLEOTIDE SEQUENCE [LARGE SCALE GENOMIC DNA]</scope>
    <source>
        <strain evidence="3">Gauthier</strain>
    </source>
</reference>
<feature type="domain" description="VWFA" evidence="1">
    <location>
        <begin position="431"/>
        <end position="628"/>
    </location>
</feature>
<dbReference type="Pfam" id="PF00092">
    <property type="entry name" value="VWA"/>
    <property type="match status" value="1"/>
</dbReference>
<dbReference type="SUPFAM" id="SSF53300">
    <property type="entry name" value="vWA-like"/>
    <property type="match status" value="1"/>
</dbReference>
<dbReference type="Proteomes" id="UP000008192">
    <property type="component" value="Chromosome"/>
</dbReference>
<dbReference type="InterPro" id="IPR002035">
    <property type="entry name" value="VWF_A"/>
</dbReference>
<evidence type="ECO:0000313" key="2">
    <source>
        <dbReference type="EMBL" id="AEZ59506.1"/>
    </source>
</evidence>
<name>A0AAU8PGD4_TREPG</name>
<dbReference type="CDD" id="cd00198">
    <property type="entry name" value="vWFA"/>
    <property type="match status" value="1"/>
</dbReference>
<accession>A0AAU8PGD4</accession>
<evidence type="ECO:0000313" key="3">
    <source>
        <dbReference type="Proteomes" id="UP000008192"/>
    </source>
</evidence>
<dbReference type="SMART" id="SM00327">
    <property type="entry name" value="VWA"/>
    <property type="match status" value="1"/>
</dbReference>
<sequence>MTMNECDAKRAQENFARFFSAEARNIATFAGDAHFRCVPILQADRFVFVPQEGMVGVPLQWFLKDDFDGKEILWNLFRELVYYRELKADYAYYCNRVSFFEDAAQGMRRLMYEAVFSREARDEIRVRAFVQHYCHTEVASLFYLFDAVYAFHYVRNRAPYYTTPEGSALLASLYQKERGVYWEHTETALHLQFAYALAERVLFHDMPKGCNRACIARDPVVQEVLRTLVLGTEMSNFIHSEFFPLSGEVVPTKHRDRIVSVFLLEHFVRLWHLSVANITFELKNITDRSYDPFRNERAFEYTKSNLHAVHSRDGQQELKKREDVFESCTTQFDERFSISPKERKEFARLLRTTHRLRIDMRSFWKSLIGKSVQWIDCYEGKCPKGRLNVGDFVSVFPDFQEFRGRDQRYKLRVYDRVYEVRACTLRPAQIEVSFVVDNSGSMNKEKIASAREALAVSMLSLKDFGEYSDMLAAGRRERTTIHSEVYYFGSSFIKVKSFGKSKSKDFNSAQLIKASVNLDGRFGGTNDAEVLKHILADVERRRARVSSDTSFVKVVLVITDGCSSYPHESRRTIEELRRRGVMIFGFQIGLMSPEETALFHDVWNSTEELGLLLGERLEYLPRELLRTLRVVLSKVHRLSSGERLHAQRVW</sequence>
<dbReference type="PROSITE" id="PS50234">
    <property type="entry name" value="VWFA"/>
    <property type="match status" value="1"/>
</dbReference>
<gene>
    <name evidence="2" type="ordered locus">TPEGAU_0246</name>
</gene>